<accession>A0A1M6E6W7</accession>
<feature type="domain" description="ASPIC/UnbV" evidence="2">
    <location>
        <begin position="525"/>
        <end position="589"/>
    </location>
</feature>
<proteinExistence type="predicted"/>
<reference evidence="3 4" key="1">
    <citation type="submission" date="2016-11" db="EMBL/GenBank/DDBJ databases">
        <authorList>
            <person name="Jaros S."/>
            <person name="Januszkiewicz K."/>
            <person name="Wedrychowicz H."/>
        </authorList>
    </citation>
    <scope>NUCLEOTIDE SEQUENCE [LARGE SCALE GENOMIC DNA]</scope>
    <source>
        <strain evidence="3 4">CGMCC 1.12213</strain>
    </source>
</reference>
<name>A0A1M6E6W7_9FLAO</name>
<dbReference type="InterPro" id="IPR028994">
    <property type="entry name" value="Integrin_alpha_N"/>
</dbReference>
<evidence type="ECO:0000256" key="1">
    <source>
        <dbReference type="ARBA" id="ARBA00022729"/>
    </source>
</evidence>
<evidence type="ECO:0000313" key="3">
    <source>
        <dbReference type="EMBL" id="SHI81143.1"/>
    </source>
</evidence>
<dbReference type="AlphaFoldDB" id="A0A1M6E6W7"/>
<dbReference type="Pfam" id="PF13517">
    <property type="entry name" value="FG-GAP_3"/>
    <property type="match status" value="6"/>
</dbReference>
<dbReference type="SUPFAM" id="SSF69318">
    <property type="entry name" value="Integrin alpha N-terminal domain"/>
    <property type="match status" value="3"/>
</dbReference>
<dbReference type="PANTHER" id="PTHR16026:SF0">
    <property type="entry name" value="CARTILAGE ACIDIC PROTEIN 1"/>
    <property type="match status" value="1"/>
</dbReference>
<dbReference type="PROSITE" id="PS51257">
    <property type="entry name" value="PROKAR_LIPOPROTEIN"/>
    <property type="match status" value="1"/>
</dbReference>
<gene>
    <name evidence="3" type="ORF">SAMN05216261_1813</name>
</gene>
<dbReference type="STRING" id="1178825.SAMN05216261_1813"/>
<dbReference type="InterPro" id="IPR027039">
    <property type="entry name" value="Crtac1"/>
</dbReference>
<organism evidence="3 4">
    <name type="scientific">Algibacter luteus</name>
    <dbReference type="NCBI Taxonomy" id="1178825"/>
    <lineage>
        <taxon>Bacteria</taxon>
        <taxon>Pseudomonadati</taxon>
        <taxon>Bacteroidota</taxon>
        <taxon>Flavobacteriia</taxon>
        <taxon>Flavobacteriales</taxon>
        <taxon>Flavobacteriaceae</taxon>
        <taxon>Algibacter</taxon>
    </lineage>
</organism>
<dbReference type="Gene3D" id="2.130.10.130">
    <property type="entry name" value="Integrin alpha, N-terminal"/>
    <property type="match status" value="3"/>
</dbReference>
<keyword evidence="4" id="KW-1185">Reference proteome</keyword>
<dbReference type="OrthoDB" id="9816120at2"/>
<dbReference type="RefSeq" id="WP_019386660.1">
    <property type="nucleotide sequence ID" value="NZ_ALIH01000002.1"/>
</dbReference>
<dbReference type="InterPro" id="IPR013517">
    <property type="entry name" value="FG-GAP"/>
</dbReference>
<evidence type="ECO:0000313" key="4">
    <source>
        <dbReference type="Proteomes" id="UP000184396"/>
    </source>
</evidence>
<dbReference type="eggNOG" id="COG4888">
    <property type="taxonomic scope" value="Bacteria"/>
</dbReference>
<dbReference type="EMBL" id="FQYK01000004">
    <property type="protein sequence ID" value="SHI81143.1"/>
    <property type="molecule type" value="Genomic_DNA"/>
</dbReference>
<dbReference type="Pfam" id="PF07593">
    <property type="entry name" value="UnbV_ASPIC"/>
    <property type="match status" value="1"/>
</dbReference>
<dbReference type="Proteomes" id="UP000184396">
    <property type="component" value="Unassembled WGS sequence"/>
</dbReference>
<dbReference type="InterPro" id="IPR011519">
    <property type="entry name" value="UnbV_ASPIC"/>
</dbReference>
<sequence>MAKKLVFIFLIILGCSKEEKTTAHIEASAPFKVVDANVSGLDFSNQLKPDGNLNIIEYLYYYNGGGVAIGDINNDGLEDIYLTANQQADKLFLNLGDLKFKDITVESGISQDSTWSTGVTMADVNKDGLLDIYVSKVGNYKGLHAKNELYINQGNNTFKDEAENYGLDFSGFSTQASFFDYDNDGDLDMYLMNHSVHSTHSYGNIRIRQTSDALSGDVLYENKQEGEHIKFVDVTNGAGIYNSPLGYGLALSTSDVNNDGYIDIYVGNDFHENDYLYINNGDKTFTESSAEYFNHTSRFTMGVDIADINNDQGLDIFTLDMMPYKADVFLKSGGEDSDKIDQIKASFGFEQQYARNHFHLNQGNHFADVALLTQTHATDWSWSPLILDYNNDGLKDIYITNGIYKRPNDLDYINYLSTVDFAKYKESEADEIEYKLINTMPMLSLPNVLFTNRSELNFEKTPVDANNLATYSNGAAYGDLDNDGDLDIVVNNLNEKATLLENTTTNNNYLTVDLNTENLGINTNGAKVYLYANGKTYLNEQITVRGFMSSSSNKVHFGLGEVSKIDSISVVWNDGTKTVKTNIEKNRILSIKKEITSKFEFVKSTKSNFETFNYSHEENNFLDYEREGLIPEKLSIEGPSVVQADFNGDDLEDLFIGGARDQEPSLYFQDTQGNFNLQSNSYLENDKIYEDVDATAFDIDNDGDLDIYALSGGNDFPEGDPMLEDRVYINDGKGNFIKLNSKLLATNGGSVSSADFNKDGYPDLFIGNRSIPGAYGLTPFSFILKNTGNNNFEIVSKARMGMITDSKWADLENDGQTELVLVGDWMPIRIYTYNLEGNFEDKTKAIGLDKTNGMWNVVHVTDLNNDGKLDILAGNTGLNFKWKASIDKPVKMYLDDFDNNETLDQLIFYDYFGTYVPFASKDKVMQQIPMLKKNFTTYAAFANVQDVLDLVDKKEILETKYIYELRNMVYFNKGNAFEQRALPNEAQFSTIEDFYVDGKEIFYTGNTNSYVSELGRSTSNSGGALKYSENDNFNSVRTLNLPKHFSGRKILKLKDGKFLVIGNNDKSYIVN</sequence>
<dbReference type="PANTHER" id="PTHR16026">
    <property type="entry name" value="CARTILAGE ACIDIC PROTEIN 1"/>
    <property type="match status" value="1"/>
</dbReference>
<protein>
    <submittedName>
        <fullName evidence="3">FG-GAP repeat-containing protein</fullName>
    </submittedName>
</protein>
<keyword evidence="1" id="KW-0732">Signal</keyword>
<evidence type="ECO:0000259" key="2">
    <source>
        <dbReference type="Pfam" id="PF07593"/>
    </source>
</evidence>